<dbReference type="EMBL" id="FQVH01000004">
    <property type="protein sequence ID" value="SHE66585.1"/>
    <property type="molecule type" value="Genomic_DNA"/>
</dbReference>
<dbReference type="OrthoDB" id="9806127at2"/>
<gene>
    <name evidence="1" type="ORF">SAMN02746089_00590</name>
</gene>
<dbReference type="RefSeq" id="WP_073341650.1">
    <property type="nucleotide sequence ID" value="NZ_FQVH01000004.1"/>
</dbReference>
<proteinExistence type="predicted"/>
<organism evidence="1 2">
    <name type="scientific">Caldanaerobius fijiensis DSM 17918</name>
    <dbReference type="NCBI Taxonomy" id="1121256"/>
    <lineage>
        <taxon>Bacteria</taxon>
        <taxon>Bacillati</taxon>
        <taxon>Bacillota</taxon>
        <taxon>Clostridia</taxon>
        <taxon>Thermoanaerobacterales</taxon>
        <taxon>Thermoanaerobacteraceae</taxon>
        <taxon>Caldanaerobius</taxon>
    </lineage>
</organism>
<dbReference type="Gene3D" id="3.40.50.300">
    <property type="entry name" value="P-loop containing nucleotide triphosphate hydrolases"/>
    <property type="match status" value="1"/>
</dbReference>
<sequence>MDEIERLANDKTVIIITHDLGTITNADQIIVLEKGKTIEKGVHHELMEQKGLYYKLFMEQERPANTCQETF</sequence>
<dbReference type="GO" id="GO:0005524">
    <property type="term" value="F:ATP binding"/>
    <property type="evidence" value="ECO:0007669"/>
    <property type="project" value="UniProtKB-KW"/>
</dbReference>
<accession>A0A1M4VCB9</accession>
<name>A0A1M4VCB9_9THEO</name>
<dbReference type="InterPro" id="IPR027417">
    <property type="entry name" value="P-loop_NTPase"/>
</dbReference>
<keyword evidence="1" id="KW-0547">Nucleotide-binding</keyword>
<reference evidence="1 2" key="1">
    <citation type="submission" date="2016-11" db="EMBL/GenBank/DDBJ databases">
        <authorList>
            <person name="Jaros S."/>
            <person name="Januszkiewicz K."/>
            <person name="Wedrychowicz H."/>
        </authorList>
    </citation>
    <scope>NUCLEOTIDE SEQUENCE [LARGE SCALE GENOMIC DNA]</scope>
    <source>
        <strain evidence="1 2">DSM 17918</strain>
    </source>
</reference>
<evidence type="ECO:0000313" key="2">
    <source>
        <dbReference type="Proteomes" id="UP000184088"/>
    </source>
</evidence>
<dbReference type="PANTHER" id="PTHR43394:SF1">
    <property type="entry name" value="ATP-BINDING CASSETTE SUB-FAMILY B MEMBER 10, MITOCHONDRIAL"/>
    <property type="match status" value="1"/>
</dbReference>
<keyword evidence="1" id="KW-0067">ATP-binding</keyword>
<dbReference type="Proteomes" id="UP000184088">
    <property type="component" value="Unassembled WGS sequence"/>
</dbReference>
<protein>
    <submittedName>
        <fullName evidence="1">ATP-binding cassette, subfamily B (MDR/TAP), member 1/ATP-binding cassette, subfamily B/ATP-binding cassette, subfamily B, MsbA</fullName>
    </submittedName>
</protein>
<dbReference type="InterPro" id="IPR039421">
    <property type="entry name" value="Type_1_exporter"/>
</dbReference>
<dbReference type="GO" id="GO:0015421">
    <property type="term" value="F:ABC-type oligopeptide transporter activity"/>
    <property type="evidence" value="ECO:0007669"/>
    <property type="project" value="TreeGrafter"/>
</dbReference>
<evidence type="ECO:0000313" key="1">
    <source>
        <dbReference type="EMBL" id="SHE66585.1"/>
    </source>
</evidence>
<dbReference type="STRING" id="1121256.SAMN02746089_00590"/>
<dbReference type="AlphaFoldDB" id="A0A1M4VCB9"/>
<dbReference type="PANTHER" id="PTHR43394">
    <property type="entry name" value="ATP-DEPENDENT PERMEASE MDL1, MITOCHONDRIAL"/>
    <property type="match status" value="1"/>
</dbReference>
<keyword evidence="2" id="KW-1185">Reference proteome</keyword>
<dbReference type="SUPFAM" id="SSF52540">
    <property type="entry name" value="P-loop containing nucleoside triphosphate hydrolases"/>
    <property type="match status" value="1"/>
</dbReference>